<sequence length="365" mass="39720">MDDRRYRLNACTNVTETAQSVQLLKINGFSTASLTMTGKTDYIECHWEVDGHEWELRLYPAFLTGCHWVAVKFIYLGGARASVARTEIRCRQVDPTGCLHPSDGKTKPVCREFTHPGPGDTQLMLVIKVSDALVSDHLLPDDDSLTVECSITVIKELKRITIPAKKEEVAAIPPSDLHQHLGELLRSQKGADVTFAVAGESFAAHKLVLAERSPVFMAEFFGGMAEGSSGSVEIVDMDPAVFRAMLQFIYTDTAPELDDEAEPEPATAMAQHLLAAADRYGLERLKLVCEGKLCDGVDVDTAATTLALAEQHGCSLLKEKCVQFITGSPETLEAVTATEGYKHLVVSGSLVPTELLKAACARKDN</sequence>
<dbReference type="CDD" id="cd18280">
    <property type="entry name" value="BTB_POZ_BPM_plant"/>
    <property type="match status" value="1"/>
</dbReference>
<keyword evidence="5" id="KW-1185">Reference proteome</keyword>
<name>A0AAQ3WZE0_PASNO</name>
<comment type="pathway">
    <text evidence="1">Protein modification; protein ubiquitination.</text>
</comment>
<dbReference type="PANTHER" id="PTHR26379:SF180">
    <property type="entry name" value="TRAF TRANSCRIPTION FACTOR"/>
    <property type="match status" value="1"/>
</dbReference>
<dbReference type="PANTHER" id="PTHR26379">
    <property type="entry name" value="BTB/POZ AND MATH DOMAIN-CONTAINING PROTEIN 1"/>
    <property type="match status" value="1"/>
</dbReference>
<evidence type="ECO:0000259" key="3">
    <source>
        <dbReference type="PROSITE" id="PS50097"/>
    </source>
</evidence>
<accession>A0AAQ3WZE0</accession>
<gene>
    <name evidence="4" type="ORF">U9M48_026644</name>
</gene>
<dbReference type="Pfam" id="PF24570">
    <property type="entry name" value="BACK_BPM_SPOP"/>
    <property type="match status" value="1"/>
</dbReference>
<dbReference type="Pfam" id="PF00651">
    <property type="entry name" value="BTB"/>
    <property type="match status" value="1"/>
</dbReference>
<evidence type="ECO:0000313" key="5">
    <source>
        <dbReference type="Proteomes" id="UP001341281"/>
    </source>
</evidence>
<dbReference type="EMBL" id="CP144750">
    <property type="protein sequence ID" value="WVZ79016.1"/>
    <property type="molecule type" value="Genomic_DNA"/>
</dbReference>
<dbReference type="InterPro" id="IPR045005">
    <property type="entry name" value="BPM1-6"/>
</dbReference>
<dbReference type="Proteomes" id="UP001341281">
    <property type="component" value="Chromosome 06"/>
</dbReference>
<evidence type="ECO:0000256" key="2">
    <source>
        <dbReference type="ARBA" id="ARBA00010846"/>
    </source>
</evidence>
<dbReference type="SUPFAM" id="SSF54695">
    <property type="entry name" value="POZ domain"/>
    <property type="match status" value="1"/>
</dbReference>
<dbReference type="GO" id="GO:0016567">
    <property type="term" value="P:protein ubiquitination"/>
    <property type="evidence" value="ECO:0007669"/>
    <property type="project" value="InterPro"/>
</dbReference>
<dbReference type="InterPro" id="IPR000210">
    <property type="entry name" value="BTB/POZ_dom"/>
</dbReference>
<reference evidence="4 5" key="1">
    <citation type="submission" date="2024-02" db="EMBL/GenBank/DDBJ databases">
        <title>High-quality chromosome-scale genome assembly of Pensacola bahiagrass (Paspalum notatum Flugge var. saurae).</title>
        <authorList>
            <person name="Vega J.M."/>
            <person name="Podio M."/>
            <person name="Orjuela J."/>
            <person name="Siena L.A."/>
            <person name="Pessino S.C."/>
            <person name="Combes M.C."/>
            <person name="Mariac C."/>
            <person name="Albertini E."/>
            <person name="Pupilli F."/>
            <person name="Ortiz J.P.A."/>
            <person name="Leblanc O."/>
        </authorList>
    </citation>
    <scope>NUCLEOTIDE SEQUENCE [LARGE SCALE GENOMIC DNA]</scope>
    <source>
        <strain evidence="4">R1</strain>
        <tissue evidence="4">Leaf</tissue>
    </source>
</reference>
<dbReference type="Gene3D" id="1.25.40.420">
    <property type="match status" value="1"/>
</dbReference>
<comment type="similarity">
    <text evidence="2">Belongs to the Tdpoz family.</text>
</comment>
<proteinExistence type="inferred from homology"/>
<dbReference type="InterPro" id="IPR011333">
    <property type="entry name" value="SKP1/BTB/POZ_sf"/>
</dbReference>
<protein>
    <recommendedName>
        <fullName evidence="3">BTB domain-containing protein</fullName>
    </recommendedName>
</protein>
<organism evidence="4 5">
    <name type="scientific">Paspalum notatum var. saurae</name>
    <dbReference type="NCBI Taxonomy" id="547442"/>
    <lineage>
        <taxon>Eukaryota</taxon>
        <taxon>Viridiplantae</taxon>
        <taxon>Streptophyta</taxon>
        <taxon>Embryophyta</taxon>
        <taxon>Tracheophyta</taxon>
        <taxon>Spermatophyta</taxon>
        <taxon>Magnoliopsida</taxon>
        <taxon>Liliopsida</taxon>
        <taxon>Poales</taxon>
        <taxon>Poaceae</taxon>
        <taxon>PACMAD clade</taxon>
        <taxon>Panicoideae</taxon>
        <taxon>Andropogonodae</taxon>
        <taxon>Paspaleae</taxon>
        <taxon>Paspalinae</taxon>
        <taxon>Paspalum</taxon>
    </lineage>
</organism>
<evidence type="ECO:0000313" key="4">
    <source>
        <dbReference type="EMBL" id="WVZ79016.1"/>
    </source>
</evidence>
<feature type="domain" description="BTB" evidence="3">
    <location>
        <begin position="191"/>
        <end position="252"/>
    </location>
</feature>
<dbReference type="SMART" id="SM00225">
    <property type="entry name" value="BTB"/>
    <property type="match status" value="1"/>
</dbReference>
<dbReference type="PROSITE" id="PS50097">
    <property type="entry name" value="BTB"/>
    <property type="match status" value="1"/>
</dbReference>
<dbReference type="SUPFAM" id="SSF49599">
    <property type="entry name" value="TRAF domain-like"/>
    <property type="match status" value="1"/>
</dbReference>
<dbReference type="Gene3D" id="3.30.710.10">
    <property type="entry name" value="Potassium Channel Kv1.1, Chain A"/>
    <property type="match status" value="1"/>
</dbReference>
<dbReference type="InterPro" id="IPR056423">
    <property type="entry name" value="BACK_BPM_SPOP"/>
</dbReference>
<evidence type="ECO:0000256" key="1">
    <source>
        <dbReference type="ARBA" id="ARBA00004906"/>
    </source>
</evidence>
<dbReference type="AlphaFoldDB" id="A0AAQ3WZE0"/>